<dbReference type="EMBL" id="MBDO02000263">
    <property type="protein sequence ID" value="RLN58410.1"/>
    <property type="molecule type" value="Genomic_DNA"/>
</dbReference>
<evidence type="ECO:0000313" key="2">
    <source>
        <dbReference type="EMBL" id="RLN58410.1"/>
    </source>
</evidence>
<evidence type="ECO:0000313" key="3">
    <source>
        <dbReference type="Proteomes" id="UP000277300"/>
    </source>
</evidence>
<name>A0A3F2RLH2_9STRA</name>
<accession>A0A3F2RLH2</accession>
<reference evidence="2 3" key="1">
    <citation type="submission" date="2018-07" db="EMBL/GenBank/DDBJ databases">
        <title>Genome sequencing of oomycete isolates from Chile give support for New Zealand origin for Phytophthora kernoviae and make available the first Nothophytophthora sp. genome.</title>
        <authorList>
            <person name="Studholme D.J."/>
            <person name="Sanfuentes E."/>
            <person name="Panda P."/>
            <person name="Hill R."/>
            <person name="Sambles C."/>
            <person name="Grant M."/>
            <person name="Williams N.M."/>
            <person name="Mcdougal R.L."/>
        </authorList>
    </citation>
    <scope>NUCLEOTIDE SEQUENCE [LARGE SCALE GENOMIC DNA]</scope>
    <source>
        <strain evidence="2">Chile6</strain>
    </source>
</reference>
<organism evidence="2 3">
    <name type="scientific">Phytophthora kernoviae</name>
    <dbReference type="NCBI Taxonomy" id="325452"/>
    <lineage>
        <taxon>Eukaryota</taxon>
        <taxon>Sar</taxon>
        <taxon>Stramenopiles</taxon>
        <taxon>Oomycota</taxon>
        <taxon>Peronosporomycetes</taxon>
        <taxon>Peronosporales</taxon>
        <taxon>Peronosporaceae</taxon>
        <taxon>Phytophthora</taxon>
    </lineage>
</organism>
<protein>
    <submittedName>
        <fullName evidence="2">Uncharacterized protein</fullName>
    </submittedName>
</protein>
<dbReference type="AlphaFoldDB" id="A0A3F2RLH2"/>
<dbReference type="OrthoDB" id="20120at2759"/>
<keyword evidence="1" id="KW-0175">Coiled coil</keyword>
<feature type="coiled-coil region" evidence="1">
    <location>
        <begin position="50"/>
        <end position="95"/>
    </location>
</feature>
<sequence length="201" mass="23809">MVDYPTIIDDIPLHEYLHTLSYPSQWNSVEYLKDCLRRCSRDIKWKTQVITELEILAEQEHAQYSEQQQNLSDEIDELTRLRDSFREKLEKIAKQEGKKNGEYLMLRKLEDIENRLVTLLDSYLKEPELEEEECYGAFGNPNGETGPSTGMNVLDMVIAMIFGRLPRDFSQKTTSEEHFQMLFDHHIHILRLWKKDFGRLP</sequence>
<dbReference type="Proteomes" id="UP000277300">
    <property type="component" value="Unassembled WGS sequence"/>
</dbReference>
<comment type="caution">
    <text evidence="2">The sequence shown here is derived from an EMBL/GenBank/DDBJ whole genome shotgun (WGS) entry which is preliminary data.</text>
</comment>
<evidence type="ECO:0000256" key="1">
    <source>
        <dbReference type="SAM" id="Coils"/>
    </source>
</evidence>
<proteinExistence type="predicted"/>
<gene>
    <name evidence="2" type="ORF">BBP00_00007020</name>
</gene>
<feature type="non-terminal residue" evidence="2">
    <location>
        <position position="201"/>
    </location>
</feature>